<evidence type="ECO:0000256" key="2">
    <source>
        <dbReference type="SAM" id="MobiDB-lite"/>
    </source>
</evidence>
<feature type="compositionally biased region" description="Acidic residues" evidence="2">
    <location>
        <begin position="513"/>
        <end position="527"/>
    </location>
</feature>
<proteinExistence type="predicted"/>
<dbReference type="RefSeq" id="XP_033668235.1">
    <property type="nucleotide sequence ID" value="XM_033812530.1"/>
</dbReference>
<dbReference type="GeneID" id="54565802"/>
<feature type="compositionally biased region" description="Acidic residues" evidence="2">
    <location>
        <begin position="555"/>
        <end position="565"/>
    </location>
</feature>
<gene>
    <name evidence="3" type="ORF">M409DRAFT_53952</name>
</gene>
<dbReference type="Proteomes" id="UP000799537">
    <property type="component" value="Unassembled WGS sequence"/>
</dbReference>
<feature type="compositionally biased region" description="Basic residues" evidence="2">
    <location>
        <begin position="126"/>
        <end position="139"/>
    </location>
</feature>
<evidence type="ECO:0000313" key="3">
    <source>
        <dbReference type="EMBL" id="KAF2167346.1"/>
    </source>
</evidence>
<feature type="region of interest" description="Disordered" evidence="2">
    <location>
        <begin position="77"/>
        <end position="252"/>
    </location>
</feature>
<sequence length="571" mass="63865">MAPNTMDRIQSAYEEMETEANEMDAALEEAAKTREEKLKEYRVAFERHREVEKQNAQGKEQIQLRREKLYAYISGTLKLDEGSPELEELLGLEKSESGYGDDGSNDEDDESEEQDSDEDYASPAPSRRKSSAIGSRRKGNTCAEYLQEDDDQDDEETLPFMKEEPVVKTEQPVVKKQPSSTPPPPRQPIIRNQQTLVKEERASNSPADLPQFVAPPTAAGSGSTPPQPSPGAMLDAADSEVDNMPPRKKKKKAARKFQQRATKLTADEFLAQAEAWDYLPSSSTIVKNANGTWVELRCPECGGNVSHDHGKLLKGIKGFLTHIKKYHGYSGKSTLDEAAGFCTHREVPMDEVKKILNGGDKGMPYVQMVVLENETSAEEKVEKDQEQQFPDWSLCKKTGNFLARCSCVRRHPDGNWVEIACVVCGGNFNPSKGQFQKDGLKGFVDHIAHVHDPWHWRMPGSVREIIDVLKVRDLSDEEVDSIKKRKMAVTSKPCFSTVPYGKKAKPRKRSRDEMEDGIDEVEGDEDGKETMKSYLDRLEKAKDEAAEKATAEAMPDQEDEDEVMEDASGAA</sequence>
<feature type="compositionally biased region" description="Basic and acidic residues" evidence="2">
    <location>
        <begin position="528"/>
        <end position="550"/>
    </location>
</feature>
<evidence type="ECO:0000313" key="4">
    <source>
        <dbReference type="Proteomes" id="UP000799537"/>
    </source>
</evidence>
<reference evidence="3" key="1">
    <citation type="journal article" date="2020" name="Stud. Mycol.">
        <title>101 Dothideomycetes genomes: a test case for predicting lifestyles and emergence of pathogens.</title>
        <authorList>
            <person name="Haridas S."/>
            <person name="Albert R."/>
            <person name="Binder M."/>
            <person name="Bloem J."/>
            <person name="Labutti K."/>
            <person name="Salamov A."/>
            <person name="Andreopoulos B."/>
            <person name="Baker S."/>
            <person name="Barry K."/>
            <person name="Bills G."/>
            <person name="Bluhm B."/>
            <person name="Cannon C."/>
            <person name="Castanera R."/>
            <person name="Culley D."/>
            <person name="Daum C."/>
            <person name="Ezra D."/>
            <person name="Gonzalez J."/>
            <person name="Henrissat B."/>
            <person name="Kuo A."/>
            <person name="Liang C."/>
            <person name="Lipzen A."/>
            <person name="Lutzoni F."/>
            <person name="Magnuson J."/>
            <person name="Mondo S."/>
            <person name="Nolan M."/>
            <person name="Ohm R."/>
            <person name="Pangilinan J."/>
            <person name="Park H.-J."/>
            <person name="Ramirez L."/>
            <person name="Alfaro M."/>
            <person name="Sun H."/>
            <person name="Tritt A."/>
            <person name="Yoshinaga Y."/>
            <person name="Zwiers L.-H."/>
            <person name="Turgeon B."/>
            <person name="Goodwin S."/>
            <person name="Spatafora J."/>
            <person name="Crous P."/>
            <person name="Grigoriev I."/>
        </authorList>
    </citation>
    <scope>NUCLEOTIDE SEQUENCE</scope>
    <source>
        <strain evidence="3">ATCC 36951</strain>
    </source>
</reference>
<feature type="region of interest" description="Disordered" evidence="2">
    <location>
        <begin position="500"/>
        <end position="571"/>
    </location>
</feature>
<keyword evidence="1" id="KW-0175">Coiled coil</keyword>
<name>A0A6A6CPG1_ZASCE</name>
<organism evidence="3 4">
    <name type="scientific">Zasmidium cellare ATCC 36951</name>
    <dbReference type="NCBI Taxonomy" id="1080233"/>
    <lineage>
        <taxon>Eukaryota</taxon>
        <taxon>Fungi</taxon>
        <taxon>Dikarya</taxon>
        <taxon>Ascomycota</taxon>
        <taxon>Pezizomycotina</taxon>
        <taxon>Dothideomycetes</taxon>
        <taxon>Dothideomycetidae</taxon>
        <taxon>Mycosphaerellales</taxon>
        <taxon>Mycosphaerellaceae</taxon>
        <taxon>Zasmidium</taxon>
    </lineage>
</organism>
<feature type="compositionally biased region" description="Acidic residues" evidence="2">
    <location>
        <begin position="103"/>
        <end position="120"/>
    </location>
</feature>
<dbReference type="OrthoDB" id="3864188at2759"/>
<feature type="coiled-coil region" evidence="1">
    <location>
        <begin position="6"/>
        <end position="40"/>
    </location>
</feature>
<dbReference type="AlphaFoldDB" id="A0A6A6CPG1"/>
<protein>
    <submittedName>
        <fullName evidence="3">Uncharacterized protein</fullName>
    </submittedName>
</protein>
<accession>A0A6A6CPG1</accession>
<feature type="compositionally biased region" description="Acidic residues" evidence="2">
    <location>
        <begin position="146"/>
        <end position="157"/>
    </location>
</feature>
<keyword evidence="4" id="KW-1185">Reference proteome</keyword>
<dbReference type="EMBL" id="ML993593">
    <property type="protein sequence ID" value="KAF2167346.1"/>
    <property type="molecule type" value="Genomic_DNA"/>
</dbReference>
<evidence type="ECO:0000256" key="1">
    <source>
        <dbReference type="SAM" id="Coils"/>
    </source>
</evidence>